<feature type="region of interest" description="Disordered" evidence="1">
    <location>
        <begin position="46"/>
        <end position="74"/>
    </location>
</feature>
<name>V4PXV2_9CAUL</name>
<protein>
    <recommendedName>
        <fullName evidence="4">Tat pathway signal sequence domain protein</fullName>
    </recommendedName>
</protein>
<evidence type="ECO:0000313" key="3">
    <source>
        <dbReference type="Proteomes" id="UP000017837"/>
    </source>
</evidence>
<feature type="compositionally biased region" description="Low complexity" evidence="1">
    <location>
        <begin position="46"/>
        <end position="62"/>
    </location>
</feature>
<accession>V4PXV2</accession>
<dbReference type="PATRIC" id="fig|1121022.4.peg.1765"/>
<dbReference type="STRING" id="1121022.GCA_000376105_02467"/>
<sequence length="245" mass="27384">MIRFVSIIFEVFGDLSPMSVIMRRILAGTCLGVLFTTSLVTAASAQSRGGRGGQDQQQSDQQTAEDRAKKDDEWGDRSLRMKALKAEGPCPYVKVLYDAARFHEFKDNKETTSNAEWTGEINGVHSECAYKGTDPIQVGMDISFSLGRGPMADGQTKTYHYWIAVTERDQTVLAKQEFELPVTFANGEQKIDVNTRLEGIYIPRADITVSGSNFEVLVGFDVTPQMAEFNREGKHFRYVSTTEKK</sequence>
<gene>
    <name evidence="2" type="ORF">ABENE_08765</name>
</gene>
<dbReference type="AlphaFoldDB" id="V4PXV2"/>
<evidence type="ECO:0000256" key="1">
    <source>
        <dbReference type="SAM" id="MobiDB-lite"/>
    </source>
</evidence>
<dbReference type="Proteomes" id="UP000017837">
    <property type="component" value="Unassembled WGS sequence"/>
</dbReference>
<evidence type="ECO:0000313" key="2">
    <source>
        <dbReference type="EMBL" id="ESQ92244.1"/>
    </source>
</evidence>
<dbReference type="EMBL" id="AWGB01000014">
    <property type="protein sequence ID" value="ESQ92244.1"/>
    <property type="molecule type" value="Genomic_DNA"/>
</dbReference>
<proteinExistence type="predicted"/>
<feature type="compositionally biased region" description="Basic and acidic residues" evidence="1">
    <location>
        <begin position="64"/>
        <end position="74"/>
    </location>
</feature>
<keyword evidence="3" id="KW-1185">Reference proteome</keyword>
<dbReference type="eggNOG" id="ENOG502ZCAC">
    <property type="taxonomic scope" value="Bacteria"/>
</dbReference>
<comment type="caution">
    <text evidence="2">The sequence shown here is derived from an EMBL/GenBank/DDBJ whole genome shotgun (WGS) entry which is preliminary data.</text>
</comment>
<evidence type="ECO:0008006" key="4">
    <source>
        <dbReference type="Google" id="ProtNLM"/>
    </source>
</evidence>
<reference evidence="2 3" key="1">
    <citation type="journal article" date="2014" name="Nature">
        <title>Sequential evolution of bacterial morphology by co-option of a developmental regulator.</title>
        <authorList>
            <person name="Jiang C."/>
            <person name="Brown P.J."/>
            <person name="Ducret A."/>
            <person name="Brun Y.V."/>
        </authorList>
    </citation>
    <scope>NUCLEOTIDE SEQUENCE [LARGE SCALE GENOMIC DNA]</scope>
    <source>
        <strain evidence="2 3">DSM 16100</strain>
    </source>
</reference>
<organism evidence="2 3">
    <name type="scientific">Asticcacaulis benevestitus DSM 16100 = ATCC BAA-896</name>
    <dbReference type="NCBI Taxonomy" id="1121022"/>
    <lineage>
        <taxon>Bacteria</taxon>
        <taxon>Pseudomonadati</taxon>
        <taxon>Pseudomonadota</taxon>
        <taxon>Alphaproteobacteria</taxon>
        <taxon>Caulobacterales</taxon>
        <taxon>Caulobacteraceae</taxon>
        <taxon>Asticcacaulis</taxon>
    </lineage>
</organism>